<evidence type="ECO:0000259" key="7">
    <source>
        <dbReference type="PROSITE" id="PS50067"/>
    </source>
</evidence>
<dbReference type="GO" id="GO:0008017">
    <property type="term" value="F:microtubule binding"/>
    <property type="evidence" value="ECO:0007669"/>
    <property type="project" value="InterPro"/>
</dbReference>
<dbReference type="SMART" id="SM00129">
    <property type="entry name" value="KISc"/>
    <property type="match status" value="1"/>
</dbReference>
<proteinExistence type="inferred from homology"/>
<evidence type="ECO:0000313" key="8">
    <source>
        <dbReference type="Ensembl" id="ENSLACP00000018369.1"/>
    </source>
</evidence>
<dbReference type="Pfam" id="PF00225">
    <property type="entry name" value="Kinesin"/>
    <property type="match status" value="1"/>
</dbReference>
<dbReference type="EMBL" id="AFYH01076417">
    <property type="status" value="NOT_ANNOTATED_CDS"/>
    <property type="molecule type" value="Genomic_DNA"/>
</dbReference>
<comment type="subcellular location">
    <subcellularLocation>
        <location evidence="1">Cytoplasm</location>
        <location evidence="1">Cytoskeleton</location>
    </subcellularLocation>
</comment>
<dbReference type="PRINTS" id="PR00380">
    <property type="entry name" value="KINESINHEAVY"/>
</dbReference>
<sequence length="645" mass="72344">MATREELEGGNVSVVVRVRPPNQREQDENHRHVVHVVDSNMLVFDPDEAEDESMGVFSRFKGHLATKQKGKDLKFVFDRVFSENASQLEVFEFTTKNILDGVLNGYNCSVFAYGATGAGKTHTMLGCEGNPGVMYLTMMELYRRIDAIKDEKRCEVAVSYLEVYNEQIHDLLEPKKPLAVREDRQKGVVVQGLSFHQPKSAEQLLEVLANGNKNRTQHPTDANATSSRSHAIFQIYVKQEDRIGSLKQNLRVAKMCLIDLAGSERASSTNASGERLREGANINRSLLALINVINALADRKTKKPHIPYRDSKLTRLLKDSIGGNCRTIMIAAVSPSAMSYEDTYNTLKYANRAKEIKLALKSNVMSLDCHISKYAAVCEELRTELIKMGKSKKNTEETVARVEQPQKVHLISPLKRKSAIENWQHFKNVPFSLEKWNKQTNAQVMFLTKVPEFPTLYTSRTTPPLNLSCKVSNNFCSRGPLACISGACLCILKKKKKKKLKPPSTGAGWLEKVNVGFFGGGGHLLNAKREKCRLRCCTLESENADLQRQVEHMSKLARVQEQDMSQTERLVSALLKAVRGQYCVLKSAELLTPDVTSGLEELERLLKGEKMVTWADLVHERVGEKSPEKQQQVALMPVTCTVPPL</sequence>
<dbReference type="eggNOG" id="KOG0242">
    <property type="taxonomic scope" value="Eukaryota"/>
</dbReference>
<evidence type="ECO:0000256" key="2">
    <source>
        <dbReference type="ARBA" id="ARBA00022741"/>
    </source>
</evidence>
<keyword evidence="3 5" id="KW-0067">ATP-binding</keyword>
<organism evidence="8 9">
    <name type="scientific">Latimeria chalumnae</name>
    <name type="common">Coelacanth</name>
    <dbReference type="NCBI Taxonomy" id="7897"/>
    <lineage>
        <taxon>Eukaryota</taxon>
        <taxon>Metazoa</taxon>
        <taxon>Chordata</taxon>
        <taxon>Craniata</taxon>
        <taxon>Vertebrata</taxon>
        <taxon>Euteleostomi</taxon>
        <taxon>Coelacanthiformes</taxon>
        <taxon>Coelacanthidae</taxon>
        <taxon>Latimeria</taxon>
    </lineage>
</organism>
<dbReference type="EMBL" id="AFYH01076418">
    <property type="status" value="NOT_ANNOTATED_CDS"/>
    <property type="molecule type" value="Genomic_DNA"/>
</dbReference>
<reference evidence="8" key="2">
    <citation type="submission" date="2025-08" db="UniProtKB">
        <authorList>
            <consortium name="Ensembl"/>
        </authorList>
    </citation>
    <scope>IDENTIFICATION</scope>
</reference>
<dbReference type="Proteomes" id="UP000008672">
    <property type="component" value="Unassembled WGS sequence"/>
</dbReference>
<dbReference type="PROSITE" id="PS50067">
    <property type="entry name" value="KINESIN_MOTOR_2"/>
    <property type="match status" value="1"/>
</dbReference>
<dbReference type="GO" id="GO:0000278">
    <property type="term" value="P:mitotic cell cycle"/>
    <property type="evidence" value="ECO:0007669"/>
    <property type="project" value="UniProtKB-ARBA"/>
</dbReference>
<dbReference type="PANTHER" id="PTHR47968:SF71">
    <property type="entry name" value="KINESIN-LIKE PROTEIN"/>
    <property type="match status" value="1"/>
</dbReference>
<dbReference type="EMBL" id="AFYH01076416">
    <property type="status" value="NOT_ANNOTATED_CDS"/>
    <property type="molecule type" value="Genomic_DNA"/>
</dbReference>
<feature type="domain" description="Kinesin motor" evidence="7">
    <location>
        <begin position="11"/>
        <end position="356"/>
    </location>
</feature>
<evidence type="ECO:0000256" key="4">
    <source>
        <dbReference type="ARBA" id="ARBA00023212"/>
    </source>
</evidence>
<dbReference type="GeneTree" id="ENSGT00940000161200"/>
<dbReference type="CDD" id="cd01370">
    <property type="entry name" value="KISc_KIP3_like"/>
    <property type="match status" value="1"/>
</dbReference>
<dbReference type="GO" id="GO:0007018">
    <property type="term" value="P:microtubule-based movement"/>
    <property type="evidence" value="ECO:0007669"/>
    <property type="project" value="InterPro"/>
</dbReference>
<dbReference type="Ensembl" id="ENSLACT00000018502.1">
    <property type="protein sequence ID" value="ENSLACP00000018369.1"/>
    <property type="gene ID" value="ENSLACG00000016179.1"/>
</dbReference>
<reference evidence="9" key="1">
    <citation type="submission" date="2011-08" db="EMBL/GenBank/DDBJ databases">
        <title>The draft genome of Latimeria chalumnae.</title>
        <authorList>
            <person name="Di Palma F."/>
            <person name="Alfoldi J."/>
            <person name="Johnson J."/>
            <person name="Berlin A."/>
            <person name="Gnerre S."/>
            <person name="Jaffe D."/>
            <person name="MacCallum I."/>
            <person name="Young S."/>
            <person name="Walker B.J."/>
            <person name="Lander E."/>
            <person name="Lindblad-Toh K."/>
        </authorList>
    </citation>
    <scope>NUCLEOTIDE SEQUENCE [LARGE SCALE GENOMIC DNA]</scope>
    <source>
        <strain evidence="9">Wild caught</strain>
    </source>
</reference>
<dbReference type="GO" id="GO:0005874">
    <property type="term" value="C:microtubule"/>
    <property type="evidence" value="ECO:0007669"/>
    <property type="project" value="UniProtKB-KW"/>
</dbReference>
<dbReference type="InterPro" id="IPR019821">
    <property type="entry name" value="Kinesin_motor_CS"/>
</dbReference>
<keyword evidence="5 6" id="KW-0505">Motor protein</keyword>
<keyword evidence="2 5" id="KW-0547">Nucleotide-binding</keyword>
<keyword evidence="6" id="KW-0493">Microtubule</keyword>
<protein>
    <recommendedName>
        <fullName evidence="6">Kinesin-like protein</fullName>
    </recommendedName>
</protein>
<feature type="binding site" evidence="5">
    <location>
        <begin position="114"/>
        <end position="121"/>
    </location>
    <ligand>
        <name>ATP</name>
        <dbReference type="ChEBI" id="CHEBI:30616"/>
    </ligand>
</feature>
<dbReference type="PROSITE" id="PS00411">
    <property type="entry name" value="KINESIN_MOTOR_1"/>
    <property type="match status" value="1"/>
</dbReference>
<dbReference type="EMBL" id="AFYH01076419">
    <property type="status" value="NOT_ANNOTATED_CDS"/>
    <property type="molecule type" value="Genomic_DNA"/>
</dbReference>
<dbReference type="STRING" id="7897.ENSLACP00000018369"/>
<keyword evidence="4" id="KW-0963">Cytoplasm</keyword>
<dbReference type="GO" id="GO:0005524">
    <property type="term" value="F:ATP binding"/>
    <property type="evidence" value="ECO:0007669"/>
    <property type="project" value="UniProtKB-UniRule"/>
</dbReference>
<keyword evidence="9" id="KW-1185">Reference proteome</keyword>
<dbReference type="InterPro" id="IPR027640">
    <property type="entry name" value="Kinesin-like_fam"/>
</dbReference>
<reference evidence="8" key="3">
    <citation type="submission" date="2025-09" db="UniProtKB">
        <authorList>
            <consortium name="Ensembl"/>
        </authorList>
    </citation>
    <scope>IDENTIFICATION</scope>
</reference>
<dbReference type="InParanoid" id="H3B8Z8"/>
<dbReference type="EMBL" id="AFYH01076415">
    <property type="status" value="NOT_ANNOTATED_CDS"/>
    <property type="molecule type" value="Genomic_DNA"/>
</dbReference>
<dbReference type="EMBL" id="AFYH01076421">
    <property type="status" value="NOT_ANNOTATED_CDS"/>
    <property type="molecule type" value="Genomic_DNA"/>
</dbReference>
<gene>
    <name evidence="8" type="primary">KIF18B</name>
</gene>
<dbReference type="GO" id="GO:0005819">
    <property type="term" value="C:spindle"/>
    <property type="evidence" value="ECO:0007669"/>
    <property type="project" value="UniProtKB-ARBA"/>
</dbReference>
<dbReference type="InterPro" id="IPR036961">
    <property type="entry name" value="Kinesin_motor_dom_sf"/>
</dbReference>
<evidence type="ECO:0000256" key="6">
    <source>
        <dbReference type="RuleBase" id="RU000394"/>
    </source>
</evidence>
<comment type="similarity">
    <text evidence="5 6">Belongs to the TRAFAC class myosin-kinesin ATPase superfamily. Kinesin family.</text>
</comment>
<dbReference type="GO" id="GO:0003777">
    <property type="term" value="F:microtubule motor activity"/>
    <property type="evidence" value="ECO:0007669"/>
    <property type="project" value="InterPro"/>
</dbReference>
<dbReference type="InterPro" id="IPR027417">
    <property type="entry name" value="P-loop_NTPase"/>
</dbReference>
<evidence type="ECO:0000256" key="3">
    <source>
        <dbReference type="ARBA" id="ARBA00022840"/>
    </source>
</evidence>
<dbReference type="Gene3D" id="3.40.850.10">
    <property type="entry name" value="Kinesin motor domain"/>
    <property type="match status" value="1"/>
</dbReference>
<dbReference type="GO" id="GO:0005634">
    <property type="term" value="C:nucleus"/>
    <property type="evidence" value="ECO:0007669"/>
    <property type="project" value="UniProtKB-SubCell"/>
</dbReference>
<dbReference type="HOGENOM" id="CLU_001485_21_5_1"/>
<evidence type="ECO:0000256" key="1">
    <source>
        <dbReference type="ARBA" id="ARBA00004245"/>
    </source>
</evidence>
<evidence type="ECO:0000313" key="9">
    <source>
        <dbReference type="Proteomes" id="UP000008672"/>
    </source>
</evidence>
<evidence type="ECO:0000256" key="5">
    <source>
        <dbReference type="PROSITE-ProRule" id="PRU00283"/>
    </source>
</evidence>
<dbReference type="SUPFAM" id="SSF52540">
    <property type="entry name" value="P-loop containing nucleoside triphosphate hydrolases"/>
    <property type="match status" value="1"/>
</dbReference>
<name>H3B8Z8_LATCH</name>
<dbReference type="InterPro" id="IPR001752">
    <property type="entry name" value="Kinesin_motor_dom"/>
</dbReference>
<keyword evidence="4" id="KW-0206">Cytoskeleton</keyword>
<accession>H3B8Z8</accession>
<dbReference type="EMBL" id="AFYH01076420">
    <property type="status" value="NOT_ANNOTATED_CDS"/>
    <property type="molecule type" value="Genomic_DNA"/>
</dbReference>
<dbReference type="PANTHER" id="PTHR47968">
    <property type="entry name" value="CENTROMERE PROTEIN E"/>
    <property type="match status" value="1"/>
</dbReference>
<dbReference type="AlphaFoldDB" id="H3B8Z8"/>